<protein>
    <recommendedName>
        <fullName evidence="4">AAA+ ATPase domain-containing protein</fullName>
    </recommendedName>
</protein>
<reference evidence="5" key="1">
    <citation type="journal article" date="2020" name="Nature">
        <title>Giant virus diversity and host interactions through global metagenomics.</title>
        <authorList>
            <person name="Schulz F."/>
            <person name="Roux S."/>
            <person name="Paez-Espino D."/>
            <person name="Jungbluth S."/>
            <person name="Walsh D.A."/>
            <person name="Denef V.J."/>
            <person name="McMahon K.D."/>
            <person name="Konstantinidis K.T."/>
            <person name="Eloe-Fadrosh E.A."/>
            <person name="Kyrpides N.C."/>
            <person name="Woyke T."/>
        </authorList>
    </citation>
    <scope>NUCLEOTIDE SEQUENCE</scope>
    <source>
        <strain evidence="5">GVMAG-M-3300020166-5</strain>
    </source>
</reference>
<dbReference type="PANTHER" id="PTHR11669:SF20">
    <property type="entry name" value="REPLICATION FACTOR C SUBUNIT 4"/>
    <property type="match status" value="1"/>
</dbReference>
<organism evidence="5">
    <name type="scientific">viral metagenome</name>
    <dbReference type="NCBI Taxonomy" id="1070528"/>
    <lineage>
        <taxon>unclassified sequences</taxon>
        <taxon>metagenomes</taxon>
        <taxon>organismal metagenomes</taxon>
    </lineage>
</organism>
<name>A0A6C0BXG2_9ZZZZ</name>
<dbReference type="EMBL" id="MN739279">
    <property type="protein sequence ID" value="QHS96772.1"/>
    <property type="molecule type" value="Genomic_DNA"/>
</dbReference>
<evidence type="ECO:0000256" key="3">
    <source>
        <dbReference type="ARBA" id="ARBA00022840"/>
    </source>
</evidence>
<dbReference type="SUPFAM" id="SSF52540">
    <property type="entry name" value="P-loop containing nucleoside triphosphate hydrolases"/>
    <property type="match status" value="1"/>
</dbReference>
<evidence type="ECO:0000313" key="5">
    <source>
        <dbReference type="EMBL" id="QHS96772.1"/>
    </source>
</evidence>
<dbReference type="Pfam" id="PF00004">
    <property type="entry name" value="AAA"/>
    <property type="match status" value="1"/>
</dbReference>
<keyword evidence="1" id="KW-0235">DNA replication</keyword>
<dbReference type="InterPro" id="IPR050238">
    <property type="entry name" value="DNA_Rep/Repair_Clamp_Loader"/>
</dbReference>
<dbReference type="GO" id="GO:0005634">
    <property type="term" value="C:nucleus"/>
    <property type="evidence" value="ECO:0007669"/>
    <property type="project" value="TreeGrafter"/>
</dbReference>
<evidence type="ECO:0000256" key="1">
    <source>
        <dbReference type="ARBA" id="ARBA00022705"/>
    </source>
</evidence>
<feature type="domain" description="AAA+ ATPase" evidence="4">
    <location>
        <begin position="34"/>
        <end position="168"/>
    </location>
</feature>
<accession>A0A6C0BXG2</accession>
<dbReference type="GO" id="GO:0003689">
    <property type="term" value="F:DNA clamp loader activity"/>
    <property type="evidence" value="ECO:0007669"/>
    <property type="project" value="TreeGrafter"/>
</dbReference>
<dbReference type="PANTHER" id="PTHR11669">
    <property type="entry name" value="REPLICATION FACTOR C / DNA POLYMERASE III GAMMA-TAU SUBUNIT"/>
    <property type="match status" value="1"/>
</dbReference>
<evidence type="ECO:0000256" key="2">
    <source>
        <dbReference type="ARBA" id="ARBA00022741"/>
    </source>
</evidence>
<keyword evidence="2" id="KW-0547">Nucleotide-binding</keyword>
<dbReference type="GO" id="GO:0003677">
    <property type="term" value="F:DNA binding"/>
    <property type="evidence" value="ECO:0007669"/>
    <property type="project" value="InterPro"/>
</dbReference>
<sequence length="316" mass="36484">MNQPFIYKYQPLYLEDFEMDADIILLIRALISMDSLNILFTGDVGSGKTSLIHSIIREYYGEGERNDNILSINNLKEQGITYYRNEVKTFCQTSTSIPGKKKIIILDDIDIVNEQSQQVFRNCIDKYSHNVHFIASCSNTQRVIDSLQSRVSIINIKAFTHQNLLKILKKICANEEISILPDAEELILSISNNSARILINYLEKLKLMCCEITLDIASEVCTNITLLEFTEYTNMCKKKNLVGAIGLFYGLFDKGYSVMDILDNYFSFIKRTNLLSETHKYRIIHHISKYITIFHNIHEDEIELALFTNKIIDIFS</sequence>
<dbReference type="Gene3D" id="1.20.272.10">
    <property type="match status" value="1"/>
</dbReference>
<dbReference type="GO" id="GO:0006281">
    <property type="term" value="P:DNA repair"/>
    <property type="evidence" value="ECO:0007669"/>
    <property type="project" value="TreeGrafter"/>
</dbReference>
<dbReference type="InterPro" id="IPR003593">
    <property type="entry name" value="AAA+_ATPase"/>
</dbReference>
<dbReference type="GO" id="GO:0005663">
    <property type="term" value="C:DNA replication factor C complex"/>
    <property type="evidence" value="ECO:0007669"/>
    <property type="project" value="TreeGrafter"/>
</dbReference>
<dbReference type="SUPFAM" id="SSF48019">
    <property type="entry name" value="post-AAA+ oligomerization domain-like"/>
    <property type="match status" value="1"/>
</dbReference>
<dbReference type="GO" id="GO:0016887">
    <property type="term" value="F:ATP hydrolysis activity"/>
    <property type="evidence" value="ECO:0007669"/>
    <property type="project" value="InterPro"/>
</dbReference>
<dbReference type="GO" id="GO:0005524">
    <property type="term" value="F:ATP binding"/>
    <property type="evidence" value="ECO:0007669"/>
    <property type="project" value="UniProtKB-KW"/>
</dbReference>
<evidence type="ECO:0000259" key="4">
    <source>
        <dbReference type="SMART" id="SM00382"/>
    </source>
</evidence>
<keyword evidence="3" id="KW-0067">ATP-binding</keyword>
<dbReference type="CDD" id="cd18139">
    <property type="entry name" value="HLD_clamp_RarA"/>
    <property type="match status" value="1"/>
</dbReference>
<dbReference type="InterPro" id="IPR003959">
    <property type="entry name" value="ATPase_AAA_core"/>
</dbReference>
<dbReference type="Gene3D" id="1.10.8.60">
    <property type="match status" value="1"/>
</dbReference>
<dbReference type="InterPro" id="IPR008921">
    <property type="entry name" value="DNA_pol3_clamp-load_cplx_C"/>
</dbReference>
<dbReference type="SMART" id="SM00382">
    <property type="entry name" value="AAA"/>
    <property type="match status" value="1"/>
</dbReference>
<dbReference type="AlphaFoldDB" id="A0A6C0BXG2"/>
<proteinExistence type="predicted"/>
<dbReference type="Gene3D" id="3.40.50.300">
    <property type="entry name" value="P-loop containing nucleotide triphosphate hydrolases"/>
    <property type="match status" value="1"/>
</dbReference>
<dbReference type="InterPro" id="IPR027417">
    <property type="entry name" value="P-loop_NTPase"/>
</dbReference>
<dbReference type="GO" id="GO:0006261">
    <property type="term" value="P:DNA-templated DNA replication"/>
    <property type="evidence" value="ECO:0007669"/>
    <property type="project" value="TreeGrafter"/>
</dbReference>